<organism evidence="3 4">
    <name type="scientific">Canna indica</name>
    <name type="common">Indian-shot</name>
    <dbReference type="NCBI Taxonomy" id="4628"/>
    <lineage>
        <taxon>Eukaryota</taxon>
        <taxon>Viridiplantae</taxon>
        <taxon>Streptophyta</taxon>
        <taxon>Embryophyta</taxon>
        <taxon>Tracheophyta</taxon>
        <taxon>Spermatophyta</taxon>
        <taxon>Magnoliopsida</taxon>
        <taxon>Liliopsida</taxon>
        <taxon>Zingiberales</taxon>
        <taxon>Cannaceae</taxon>
        <taxon>Canna</taxon>
    </lineage>
</organism>
<dbReference type="AlphaFoldDB" id="A0AAQ3KIP8"/>
<dbReference type="Proteomes" id="UP001327560">
    <property type="component" value="Chromosome 5"/>
</dbReference>
<protein>
    <submittedName>
        <fullName evidence="3">Inactive poly</fullName>
    </submittedName>
</protein>
<dbReference type="GO" id="GO:0003950">
    <property type="term" value="F:NAD+ poly-ADP-ribosyltransferase activity"/>
    <property type="evidence" value="ECO:0007669"/>
    <property type="project" value="InterPro"/>
</dbReference>
<dbReference type="Gene3D" id="3.90.228.10">
    <property type="match status" value="1"/>
</dbReference>
<keyword evidence="1" id="KW-0732">Signal</keyword>
<dbReference type="EMBL" id="CP136894">
    <property type="protein sequence ID" value="WOL09370.1"/>
    <property type="molecule type" value="Genomic_DNA"/>
</dbReference>
<dbReference type="PANTHER" id="PTHR32263:SF17">
    <property type="entry name" value="OS04G0672200 PROTEIN"/>
    <property type="match status" value="1"/>
</dbReference>
<dbReference type="PANTHER" id="PTHR32263">
    <property type="entry name" value="INACTIVE POLY [ADP-RIBOSE] POLYMERASE SRO4-RELATED"/>
    <property type="match status" value="1"/>
</dbReference>
<feature type="chain" id="PRO_5042824536" evidence="1">
    <location>
        <begin position="20"/>
        <end position="570"/>
    </location>
</feature>
<dbReference type="SUPFAM" id="SSF56399">
    <property type="entry name" value="ADP-ribosylation"/>
    <property type="match status" value="1"/>
</dbReference>
<dbReference type="Pfam" id="PF23467">
    <property type="entry name" value="WWE_5"/>
    <property type="match status" value="1"/>
</dbReference>
<keyword evidence="4" id="KW-1185">Reference proteome</keyword>
<name>A0AAQ3KIP8_9LILI</name>
<reference evidence="3 4" key="1">
    <citation type="submission" date="2023-10" db="EMBL/GenBank/DDBJ databases">
        <title>Chromosome-scale genome assembly provides insights into flower coloration mechanisms of Canna indica.</title>
        <authorList>
            <person name="Li C."/>
        </authorList>
    </citation>
    <scope>NUCLEOTIDE SEQUENCE [LARGE SCALE GENOMIC DNA]</scope>
    <source>
        <tissue evidence="3">Flower</tissue>
    </source>
</reference>
<dbReference type="InterPro" id="IPR044964">
    <property type="entry name" value="RCD1/SRO1-5"/>
</dbReference>
<dbReference type="InterPro" id="IPR057823">
    <property type="entry name" value="WWE_RCD1"/>
</dbReference>
<gene>
    <name evidence="3" type="ORF">Cni_G18123</name>
</gene>
<feature type="signal peptide" evidence="1">
    <location>
        <begin position="1"/>
        <end position="19"/>
    </location>
</feature>
<evidence type="ECO:0000313" key="4">
    <source>
        <dbReference type="Proteomes" id="UP001327560"/>
    </source>
</evidence>
<proteinExistence type="predicted"/>
<evidence type="ECO:0000256" key="1">
    <source>
        <dbReference type="SAM" id="SignalP"/>
    </source>
</evidence>
<dbReference type="PROSITE" id="PS51059">
    <property type="entry name" value="PARP_CATALYTIC"/>
    <property type="match status" value="1"/>
</dbReference>
<evidence type="ECO:0000259" key="2">
    <source>
        <dbReference type="PROSITE" id="PS51059"/>
    </source>
</evidence>
<accession>A0AAQ3KIP8</accession>
<sequence length="570" mass="63914">MLRNCLLWISSIVIDFVAPQNLSYLFQLNIPFLYSTVNCTVSSMDLNNGVGSSVVVHDQNSTTSSRQPICHTLADNHNNYVQTGVPRLIRIFEGRNWMNLPESISRSFIEGFRGGRSFVEFAIDGEQILLMDFMSMVLINTRTGKLQSVAWIDESSRSFEPQVTLFQLAVPPNELEAWILACGSQPQGLYNHSPVQEHEAPLSCQPLIYPILARVQRNSPTFRTVSEMFLSGMGPFATADSIIDVLAFNGRLRIKAFEGQIEETTRERGNANVQRGWYASKDNNIIEALIGGFVHNNRSLAEAGVLGTGVYLVPQDRAFASVKLCGASKDGIQHMLLCRVILGNAEDVRQGSNRYSPQSSDYDLGVDYALNPKRYIVWSTHLEKYICPEYAVRFKLSKQYKDLLNGLNDIRFHIEHKMAWYDIPSSLEPFLTLYEGFYEWLPSWARTLYLCYFEEFKRNMITREDMVMKMTCISQELSLVPGPEVPTAIPNEEVGSTSALEVESTLADMEIDTSLSLAIGHTSAQEINTSLTLGLGRGDTSAEVVNTSLTLAIADTEARQSAESSYQHRQ</sequence>
<dbReference type="InterPro" id="IPR012317">
    <property type="entry name" value="Poly(ADP-ribose)pol_cat_dom"/>
</dbReference>
<feature type="domain" description="PARP catalytic" evidence="2">
    <location>
        <begin position="193"/>
        <end position="421"/>
    </location>
</feature>
<evidence type="ECO:0000313" key="3">
    <source>
        <dbReference type="EMBL" id="WOL09370.1"/>
    </source>
</evidence>